<dbReference type="SUPFAM" id="SSF46785">
    <property type="entry name" value="Winged helix' DNA-binding domain"/>
    <property type="match status" value="1"/>
</dbReference>
<dbReference type="AlphaFoldDB" id="A0A1H4IIG9"/>
<dbReference type="SMART" id="SM00346">
    <property type="entry name" value="HTH_ICLR"/>
    <property type="match status" value="1"/>
</dbReference>
<evidence type="ECO:0000256" key="1">
    <source>
        <dbReference type="ARBA" id="ARBA00023015"/>
    </source>
</evidence>
<evidence type="ECO:0000313" key="7">
    <source>
        <dbReference type="Proteomes" id="UP000183561"/>
    </source>
</evidence>
<gene>
    <name evidence="6" type="ORF">SAMN04490239_0827</name>
</gene>
<dbReference type="RefSeq" id="WP_072949396.1">
    <property type="nucleotide sequence ID" value="NZ_FNSV01000004.1"/>
</dbReference>
<dbReference type="OrthoDB" id="5112988at2"/>
<dbReference type="Proteomes" id="UP000183561">
    <property type="component" value="Unassembled WGS sequence"/>
</dbReference>
<dbReference type="Gene3D" id="3.30.450.40">
    <property type="match status" value="1"/>
</dbReference>
<feature type="domain" description="HTH iclR-type" evidence="4">
    <location>
        <begin position="7"/>
        <end position="67"/>
    </location>
</feature>
<dbReference type="GO" id="GO:0003700">
    <property type="term" value="F:DNA-binding transcription factor activity"/>
    <property type="evidence" value="ECO:0007669"/>
    <property type="project" value="TreeGrafter"/>
</dbReference>
<feature type="domain" description="IclR-ED" evidence="5">
    <location>
        <begin position="61"/>
        <end position="240"/>
    </location>
</feature>
<name>A0A1H4IIG9_9NOCA</name>
<keyword evidence="3" id="KW-0804">Transcription</keyword>
<dbReference type="PROSITE" id="PS51078">
    <property type="entry name" value="ICLR_ED"/>
    <property type="match status" value="1"/>
</dbReference>
<organism evidence="6 7">
    <name type="scientific">Rhodococcus koreensis</name>
    <dbReference type="NCBI Taxonomy" id="99653"/>
    <lineage>
        <taxon>Bacteria</taxon>
        <taxon>Bacillati</taxon>
        <taxon>Actinomycetota</taxon>
        <taxon>Actinomycetes</taxon>
        <taxon>Mycobacteriales</taxon>
        <taxon>Nocardiaceae</taxon>
        <taxon>Rhodococcus</taxon>
    </lineage>
</organism>
<evidence type="ECO:0000259" key="4">
    <source>
        <dbReference type="PROSITE" id="PS51077"/>
    </source>
</evidence>
<accession>A0A1H4IIG9</accession>
<dbReference type="Pfam" id="PF01614">
    <property type="entry name" value="IclR_C"/>
    <property type="match status" value="1"/>
</dbReference>
<dbReference type="InterPro" id="IPR014757">
    <property type="entry name" value="Tscrpt_reg_IclR_C"/>
</dbReference>
<dbReference type="PANTHER" id="PTHR30136:SF35">
    <property type="entry name" value="HTH-TYPE TRANSCRIPTIONAL REGULATOR RV1719"/>
    <property type="match status" value="1"/>
</dbReference>
<dbReference type="InterPro" id="IPR029016">
    <property type="entry name" value="GAF-like_dom_sf"/>
</dbReference>
<dbReference type="InterPro" id="IPR005471">
    <property type="entry name" value="Tscrpt_reg_IclR_N"/>
</dbReference>
<dbReference type="SUPFAM" id="SSF55781">
    <property type="entry name" value="GAF domain-like"/>
    <property type="match status" value="1"/>
</dbReference>
<protein>
    <submittedName>
        <fullName evidence="6">DNA-binding transcriptional regulator, IclR family</fullName>
    </submittedName>
</protein>
<dbReference type="InterPro" id="IPR036388">
    <property type="entry name" value="WH-like_DNA-bd_sf"/>
</dbReference>
<dbReference type="GO" id="GO:0003677">
    <property type="term" value="F:DNA binding"/>
    <property type="evidence" value="ECO:0007669"/>
    <property type="project" value="UniProtKB-KW"/>
</dbReference>
<proteinExistence type="predicted"/>
<evidence type="ECO:0000259" key="5">
    <source>
        <dbReference type="PROSITE" id="PS51078"/>
    </source>
</evidence>
<dbReference type="InterPro" id="IPR050707">
    <property type="entry name" value="HTH_MetabolicPath_Reg"/>
</dbReference>
<dbReference type="EMBL" id="FNSV01000004">
    <property type="protein sequence ID" value="SEB33847.1"/>
    <property type="molecule type" value="Genomic_DNA"/>
</dbReference>
<sequence>MADSEGHRAVSRALHALELAAASKDGITLGELAHQMGAAKSSLHPLLKALVFRGYLTYDGSRYRTGPSIGALAAVDSPSIVPIAQPFMDDLVRQFDETVMLGRVVGETLIYLHNVESNQVVRYSPPRVRPPSDHPSSIEKLYLAQRDDEQIDLYIGEHIHPSKQEGLRAEIIEARATGVAFNHGDTFPDLSAVASGIVVGKSLAACLAIGGPSRRIESRLDELASATTYAANSIAKLLLR</sequence>
<dbReference type="PROSITE" id="PS51077">
    <property type="entry name" value="HTH_ICLR"/>
    <property type="match status" value="1"/>
</dbReference>
<dbReference type="Pfam" id="PF09339">
    <property type="entry name" value="HTH_IclR"/>
    <property type="match status" value="1"/>
</dbReference>
<keyword evidence="2 6" id="KW-0238">DNA-binding</keyword>
<dbReference type="Gene3D" id="1.10.10.10">
    <property type="entry name" value="Winged helix-like DNA-binding domain superfamily/Winged helix DNA-binding domain"/>
    <property type="match status" value="1"/>
</dbReference>
<dbReference type="InterPro" id="IPR036390">
    <property type="entry name" value="WH_DNA-bd_sf"/>
</dbReference>
<keyword evidence="7" id="KW-1185">Reference proteome</keyword>
<reference evidence="7" key="1">
    <citation type="submission" date="2016-10" db="EMBL/GenBank/DDBJ databases">
        <authorList>
            <person name="Varghese N."/>
            <person name="Submissions S."/>
        </authorList>
    </citation>
    <scope>NUCLEOTIDE SEQUENCE [LARGE SCALE GENOMIC DNA]</scope>
    <source>
        <strain evidence="7">DSM 44498</strain>
    </source>
</reference>
<keyword evidence="1" id="KW-0805">Transcription regulation</keyword>
<dbReference type="GO" id="GO:0045892">
    <property type="term" value="P:negative regulation of DNA-templated transcription"/>
    <property type="evidence" value="ECO:0007669"/>
    <property type="project" value="TreeGrafter"/>
</dbReference>
<evidence type="ECO:0000256" key="2">
    <source>
        <dbReference type="ARBA" id="ARBA00023125"/>
    </source>
</evidence>
<evidence type="ECO:0000256" key="3">
    <source>
        <dbReference type="ARBA" id="ARBA00023163"/>
    </source>
</evidence>
<dbReference type="PANTHER" id="PTHR30136">
    <property type="entry name" value="HELIX-TURN-HELIX TRANSCRIPTIONAL REGULATOR, ICLR FAMILY"/>
    <property type="match status" value="1"/>
</dbReference>
<evidence type="ECO:0000313" key="6">
    <source>
        <dbReference type="EMBL" id="SEB33847.1"/>
    </source>
</evidence>